<dbReference type="EC" id="1.3.1.76" evidence="2"/>
<proteinExistence type="predicted"/>
<dbReference type="NCBIfam" id="TIGR01470">
    <property type="entry name" value="cysG_Nterm"/>
    <property type="match status" value="1"/>
</dbReference>
<evidence type="ECO:0000256" key="3">
    <source>
        <dbReference type="ARBA" id="ARBA00023002"/>
    </source>
</evidence>
<evidence type="ECO:0000256" key="5">
    <source>
        <dbReference type="ARBA" id="ARBA00023244"/>
    </source>
</evidence>
<dbReference type="GO" id="GO:0043115">
    <property type="term" value="F:precorrin-2 dehydrogenase activity"/>
    <property type="evidence" value="ECO:0007669"/>
    <property type="project" value="UniProtKB-EC"/>
</dbReference>
<evidence type="ECO:0000256" key="1">
    <source>
        <dbReference type="ARBA" id="ARBA00005010"/>
    </source>
</evidence>
<keyword evidence="5" id="KW-0627">Porphyrin biosynthesis</keyword>
<keyword evidence="4" id="KW-0520">NAD</keyword>
<dbReference type="Gene3D" id="3.40.50.720">
    <property type="entry name" value="NAD(P)-binding Rossmann-like Domain"/>
    <property type="match status" value="1"/>
</dbReference>
<reference evidence="7" key="2">
    <citation type="submission" date="2021-04" db="EMBL/GenBank/DDBJ databases">
        <authorList>
            <person name="Gilroy R."/>
        </authorList>
    </citation>
    <scope>NUCLEOTIDE SEQUENCE</scope>
    <source>
        <strain evidence="7">CHK179-28034</strain>
    </source>
</reference>
<gene>
    <name evidence="7" type="ORF">H9968_08920</name>
</gene>
<evidence type="ECO:0000313" key="8">
    <source>
        <dbReference type="Proteomes" id="UP000824049"/>
    </source>
</evidence>
<dbReference type="InterPro" id="IPR028161">
    <property type="entry name" value="Met8-like"/>
</dbReference>
<evidence type="ECO:0000256" key="2">
    <source>
        <dbReference type="ARBA" id="ARBA00012400"/>
    </source>
</evidence>
<dbReference type="Proteomes" id="UP000824049">
    <property type="component" value="Unassembled WGS sequence"/>
</dbReference>
<dbReference type="GO" id="GO:0019354">
    <property type="term" value="P:siroheme biosynthetic process"/>
    <property type="evidence" value="ECO:0007669"/>
    <property type="project" value="InterPro"/>
</dbReference>
<dbReference type="SUPFAM" id="SSF75615">
    <property type="entry name" value="Siroheme synthase middle domains-like"/>
    <property type="match status" value="1"/>
</dbReference>
<dbReference type="PANTHER" id="PTHR35330:SF1">
    <property type="entry name" value="SIROHEME BIOSYNTHESIS PROTEIN MET8"/>
    <property type="match status" value="1"/>
</dbReference>
<dbReference type="EMBL" id="DXBR01000081">
    <property type="protein sequence ID" value="HIZ40025.1"/>
    <property type="molecule type" value="Genomic_DNA"/>
</dbReference>
<reference evidence="7" key="1">
    <citation type="journal article" date="2021" name="PeerJ">
        <title>Extensive microbial diversity within the chicken gut microbiome revealed by metagenomics and culture.</title>
        <authorList>
            <person name="Gilroy R."/>
            <person name="Ravi A."/>
            <person name="Getino M."/>
            <person name="Pursley I."/>
            <person name="Horton D.L."/>
            <person name="Alikhan N.F."/>
            <person name="Baker D."/>
            <person name="Gharbi K."/>
            <person name="Hall N."/>
            <person name="Watson M."/>
            <person name="Adriaenssens E.M."/>
            <person name="Foster-Nyarko E."/>
            <person name="Jarju S."/>
            <person name="Secka A."/>
            <person name="Antonio M."/>
            <person name="Oren A."/>
            <person name="Chaudhuri R.R."/>
            <person name="La Ragione R."/>
            <person name="Hildebrand F."/>
            <person name="Pallen M.J."/>
        </authorList>
    </citation>
    <scope>NUCLEOTIDE SEQUENCE</scope>
    <source>
        <strain evidence="7">CHK179-28034</strain>
    </source>
</reference>
<comment type="caution">
    <text evidence="7">The sequence shown here is derived from an EMBL/GenBank/DDBJ whole genome shotgun (WGS) entry which is preliminary data.</text>
</comment>
<dbReference type="PANTHER" id="PTHR35330">
    <property type="entry name" value="SIROHEME BIOSYNTHESIS PROTEIN MET8"/>
    <property type="match status" value="1"/>
</dbReference>
<comment type="pathway">
    <text evidence="1">Porphyrin-containing compound metabolism; siroheme biosynthesis; sirohydrochlorin from precorrin-2: step 1/1.</text>
</comment>
<organism evidence="7 8">
    <name type="scientific">Candidatus Anaerobutyricum stercoris</name>
    <dbReference type="NCBI Taxonomy" id="2838457"/>
    <lineage>
        <taxon>Bacteria</taxon>
        <taxon>Bacillati</taxon>
        <taxon>Bacillota</taxon>
        <taxon>Clostridia</taxon>
        <taxon>Lachnospirales</taxon>
        <taxon>Lachnospiraceae</taxon>
        <taxon>Anaerobutyricum</taxon>
    </lineage>
</organism>
<protein>
    <recommendedName>
        <fullName evidence="2">precorrin-2 dehydrogenase</fullName>
        <ecNumber evidence="2">1.3.1.76</ecNumber>
    </recommendedName>
</protein>
<dbReference type="SUPFAM" id="SSF51735">
    <property type="entry name" value="NAD(P)-binding Rossmann-fold domains"/>
    <property type="match status" value="1"/>
</dbReference>
<dbReference type="InterPro" id="IPR042518">
    <property type="entry name" value="SirC_C"/>
</dbReference>
<dbReference type="Pfam" id="PF13241">
    <property type="entry name" value="NAD_binding_7"/>
    <property type="match status" value="1"/>
</dbReference>
<keyword evidence="3" id="KW-0560">Oxidoreductase</keyword>
<evidence type="ECO:0000256" key="4">
    <source>
        <dbReference type="ARBA" id="ARBA00023027"/>
    </source>
</evidence>
<evidence type="ECO:0000313" key="7">
    <source>
        <dbReference type="EMBL" id="HIZ40025.1"/>
    </source>
</evidence>
<evidence type="ECO:0000256" key="6">
    <source>
        <dbReference type="ARBA" id="ARBA00047561"/>
    </source>
</evidence>
<dbReference type="AlphaFoldDB" id="A0A9D2J7K4"/>
<dbReference type="Gene3D" id="1.10.8.610">
    <property type="entry name" value="SirC, precorrin-2 dehydrogenase, C-terminal helical domain-like"/>
    <property type="match status" value="1"/>
</dbReference>
<name>A0A9D2J7K4_9FIRM</name>
<dbReference type="InterPro" id="IPR006367">
    <property type="entry name" value="Sirohaem_synthase_N"/>
</dbReference>
<comment type="catalytic activity">
    <reaction evidence="6">
        <text>precorrin-2 + NAD(+) = sirohydrochlorin + NADH + 2 H(+)</text>
        <dbReference type="Rhea" id="RHEA:15613"/>
        <dbReference type="ChEBI" id="CHEBI:15378"/>
        <dbReference type="ChEBI" id="CHEBI:57540"/>
        <dbReference type="ChEBI" id="CHEBI:57945"/>
        <dbReference type="ChEBI" id="CHEBI:58351"/>
        <dbReference type="ChEBI" id="CHEBI:58827"/>
        <dbReference type="EC" id="1.3.1.76"/>
    </reaction>
</comment>
<dbReference type="InterPro" id="IPR036291">
    <property type="entry name" value="NAD(P)-bd_dom_sf"/>
</dbReference>
<accession>A0A9D2J7K4</accession>
<sequence>MAYFPIFIEIEKKKCLVVGGGKVALRKVETLLRYDAQVHVVSREICTEIRALLPPENIHEEELLPSPGDTNAGELLPECSCGSEWPLPDYFTGAALVVAATGSREVNHRVAQFCRERRIPVNVADAPEECTFFFPAVVKKGDISIGVNTGGKSPAVSSQVRRDIEKAIPDYYEAIADQLGALREYVKSHVEREPDRRKILKQAAASAFLNERTLSQNEINTIIRQVLNHGTVSGGPVGH</sequence>
<dbReference type="GO" id="GO:0004325">
    <property type="term" value="F:ferrochelatase activity"/>
    <property type="evidence" value="ECO:0007669"/>
    <property type="project" value="InterPro"/>
</dbReference>